<dbReference type="GeneID" id="54300206"/>
<keyword evidence="3" id="KW-1185">Reference proteome</keyword>
<dbReference type="InterPro" id="IPR038883">
    <property type="entry name" value="AN11006-like"/>
</dbReference>
<reference evidence="2" key="1">
    <citation type="journal article" date="2020" name="Stud. Mycol.">
        <title>101 Dothideomycetes genomes: a test case for predicting lifestyles and emergence of pathogens.</title>
        <authorList>
            <person name="Haridas S."/>
            <person name="Albert R."/>
            <person name="Binder M."/>
            <person name="Bloem J."/>
            <person name="Labutti K."/>
            <person name="Salamov A."/>
            <person name="Andreopoulos B."/>
            <person name="Baker S."/>
            <person name="Barry K."/>
            <person name="Bills G."/>
            <person name="Bluhm B."/>
            <person name="Cannon C."/>
            <person name="Castanera R."/>
            <person name="Culley D."/>
            <person name="Daum C."/>
            <person name="Ezra D."/>
            <person name="Gonzalez J."/>
            <person name="Henrissat B."/>
            <person name="Kuo A."/>
            <person name="Liang C."/>
            <person name="Lipzen A."/>
            <person name="Lutzoni F."/>
            <person name="Magnuson J."/>
            <person name="Mondo S."/>
            <person name="Nolan M."/>
            <person name="Ohm R."/>
            <person name="Pangilinan J."/>
            <person name="Park H.-J."/>
            <person name="Ramirez L."/>
            <person name="Alfaro M."/>
            <person name="Sun H."/>
            <person name="Tritt A."/>
            <person name="Yoshinaga Y."/>
            <person name="Zwiers L.-H."/>
            <person name="Turgeon B."/>
            <person name="Goodwin S."/>
            <person name="Spatafora J."/>
            <person name="Crous P."/>
            <person name="Grigoriev I."/>
        </authorList>
    </citation>
    <scope>NUCLEOTIDE SEQUENCE</scope>
    <source>
        <strain evidence="2">CBS 121167</strain>
    </source>
</reference>
<protein>
    <recommendedName>
        <fullName evidence="4">F-box domain-containing protein</fullName>
    </recommendedName>
</protein>
<accession>A0A6A6AWS6</accession>
<dbReference type="OrthoDB" id="62952at2759"/>
<sequence length="339" mass="39754">MTHPKSSKKSPKKPSKRPDGTFSDYYTREDLLPYRAYRILYGERKFAEFSEPQTIGFMDLPTELRLMIYESLLEQESIELWNAPSRIYRRINAEATPIFYGNNNFRFTNVNAWSILDAFLTTIKPKNAQWIRHLTIHVPFEDNWPPEILWRHLRTVPSANQWNRLLTTVSDRGMTVTDWKNSWWNGAKLFKVFESACEGLRLIKGLKRLELILPWDFFTAGAYNWRDNYLVCDDTCTIEHGDESAPRHAREYHRDRPYWKALDELKIAIPGLEISLILHHGIPKECDDLPPYASLKLSALLTQQWLLYKAASKGYCIGNFFEWKMPTADSHYAIPQGEM</sequence>
<dbReference type="AlphaFoldDB" id="A0A6A6AWS6"/>
<feature type="compositionally biased region" description="Basic residues" evidence="1">
    <location>
        <begin position="1"/>
        <end position="15"/>
    </location>
</feature>
<name>A0A6A6AWS6_9PEZI</name>
<dbReference type="PANTHER" id="PTHR42085">
    <property type="entry name" value="F-BOX DOMAIN-CONTAINING PROTEIN"/>
    <property type="match status" value="1"/>
</dbReference>
<dbReference type="EMBL" id="ML995556">
    <property type="protein sequence ID" value="KAF2135718.1"/>
    <property type="molecule type" value="Genomic_DNA"/>
</dbReference>
<dbReference type="Proteomes" id="UP000799438">
    <property type="component" value="Unassembled WGS sequence"/>
</dbReference>
<dbReference type="PANTHER" id="PTHR42085:SF8">
    <property type="entry name" value="F-BOX DOMAIN-CONTAINING PROTEIN"/>
    <property type="match status" value="1"/>
</dbReference>
<evidence type="ECO:0000313" key="2">
    <source>
        <dbReference type="EMBL" id="KAF2135718.1"/>
    </source>
</evidence>
<organism evidence="2 3">
    <name type="scientific">Aplosporella prunicola CBS 121167</name>
    <dbReference type="NCBI Taxonomy" id="1176127"/>
    <lineage>
        <taxon>Eukaryota</taxon>
        <taxon>Fungi</taxon>
        <taxon>Dikarya</taxon>
        <taxon>Ascomycota</taxon>
        <taxon>Pezizomycotina</taxon>
        <taxon>Dothideomycetes</taxon>
        <taxon>Dothideomycetes incertae sedis</taxon>
        <taxon>Botryosphaeriales</taxon>
        <taxon>Aplosporellaceae</taxon>
        <taxon>Aplosporella</taxon>
    </lineage>
</organism>
<evidence type="ECO:0000256" key="1">
    <source>
        <dbReference type="SAM" id="MobiDB-lite"/>
    </source>
</evidence>
<evidence type="ECO:0000313" key="3">
    <source>
        <dbReference type="Proteomes" id="UP000799438"/>
    </source>
</evidence>
<evidence type="ECO:0008006" key="4">
    <source>
        <dbReference type="Google" id="ProtNLM"/>
    </source>
</evidence>
<feature type="region of interest" description="Disordered" evidence="1">
    <location>
        <begin position="1"/>
        <end position="22"/>
    </location>
</feature>
<gene>
    <name evidence="2" type="ORF">K452DRAFT_303332</name>
</gene>
<dbReference type="RefSeq" id="XP_033391436.1">
    <property type="nucleotide sequence ID" value="XM_033542709.1"/>
</dbReference>
<proteinExistence type="predicted"/>